<feature type="coiled-coil region" evidence="3">
    <location>
        <begin position="375"/>
        <end position="405"/>
    </location>
</feature>
<proteinExistence type="predicted"/>
<keyword evidence="2" id="KW-0067">ATP-binding</keyword>
<keyword evidence="3" id="KW-0175">Coiled coil</keyword>
<evidence type="ECO:0000313" key="6">
    <source>
        <dbReference type="EMBL" id="OMO84474.1"/>
    </source>
</evidence>
<reference evidence="7" key="1">
    <citation type="submission" date="2013-09" db="EMBL/GenBank/DDBJ databases">
        <title>Corchorus olitorius genome sequencing.</title>
        <authorList>
            <person name="Alam M."/>
            <person name="Haque M.S."/>
            <person name="Islam M.S."/>
            <person name="Emdad E.M."/>
            <person name="Islam M.M."/>
            <person name="Ahmed B."/>
            <person name="Halim A."/>
            <person name="Hossen Q.M.M."/>
            <person name="Hossain M.Z."/>
            <person name="Ahmed R."/>
            <person name="Khan M.M."/>
            <person name="Islam R."/>
            <person name="Rashid M.M."/>
            <person name="Khan S.A."/>
            <person name="Rahman M.S."/>
            <person name="Alam M."/>
            <person name="Yahiya A.S."/>
            <person name="Khan M.S."/>
            <person name="Azam M.S."/>
            <person name="Haque T."/>
            <person name="Lashkar M.Z.H."/>
            <person name="Akhand A.I."/>
            <person name="Morshed G."/>
            <person name="Roy S."/>
            <person name="Uddin K.S."/>
            <person name="Rabeya T."/>
            <person name="Hossain A.S."/>
            <person name="Chowdhury A."/>
            <person name="Snigdha A.R."/>
            <person name="Mortoza M.S."/>
            <person name="Matin S.A."/>
            <person name="Hoque S.M.E."/>
            <person name="Islam M.K."/>
            <person name="Roy D.K."/>
            <person name="Haider R."/>
            <person name="Moosa M.M."/>
            <person name="Elias S.M."/>
            <person name="Hasan A.M."/>
            <person name="Jahan S."/>
            <person name="Shafiuddin M."/>
            <person name="Mahmood N."/>
            <person name="Shommy N.S."/>
        </authorList>
    </citation>
    <scope>NUCLEOTIDE SEQUENCE [LARGE SCALE GENOMIC DNA]</scope>
    <source>
        <strain evidence="7">cv. O-4</strain>
    </source>
</reference>
<protein>
    <submittedName>
        <fullName evidence="6">Uncharacterized protein</fullName>
    </submittedName>
</protein>
<dbReference type="PROSITE" id="PS00674">
    <property type="entry name" value="AAA"/>
    <property type="match status" value="1"/>
</dbReference>
<name>A0A1R3IPH2_9ROSI</name>
<evidence type="ECO:0000256" key="3">
    <source>
        <dbReference type="SAM" id="Coils"/>
    </source>
</evidence>
<dbReference type="GO" id="GO:0005524">
    <property type="term" value="F:ATP binding"/>
    <property type="evidence" value="ECO:0007669"/>
    <property type="project" value="UniProtKB-KW"/>
</dbReference>
<dbReference type="Pfam" id="PF14363">
    <property type="entry name" value="AAA_assoc"/>
    <property type="match status" value="1"/>
</dbReference>
<dbReference type="Proteomes" id="UP000187203">
    <property type="component" value="Unassembled WGS sequence"/>
</dbReference>
<dbReference type="SUPFAM" id="SSF52540">
    <property type="entry name" value="P-loop containing nucleoside triphosphate hydrolases"/>
    <property type="match status" value="1"/>
</dbReference>
<dbReference type="AlphaFoldDB" id="A0A1R3IPH2"/>
<evidence type="ECO:0000256" key="1">
    <source>
        <dbReference type="ARBA" id="ARBA00022801"/>
    </source>
</evidence>
<organism evidence="6 7">
    <name type="scientific">Corchorus olitorius</name>
    <dbReference type="NCBI Taxonomy" id="93759"/>
    <lineage>
        <taxon>Eukaryota</taxon>
        <taxon>Viridiplantae</taxon>
        <taxon>Streptophyta</taxon>
        <taxon>Embryophyta</taxon>
        <taxon>Tracheophyta</taxon>
        <taxon>Spermatophyta</taxon>
        <taxon>Magnoliopsida</taxon>
        <taxon>eudicotyledons</taxon>
        <taxon>Gunneridae</taxon>
        <taxon>Pentapetalae</taxon>
        <taxon>rosids</taxon>
        <taxon>malvids</taxon>
        <taxon>Malvales</taxon>
        <taxon>Malvaceae</taxon>
        <taxon>Grewioideae</taxon>
        <taxon>Apeibeae</taxon>
        <taxon>Corchorus</taxon>
    </lineage>
</organism>
<dbReference type="InterPro" id="IPR025753">
    <property type="entry name" value="AAA_N_dom"/>
</dbReference>
<dbReference type="OrthoDB" id="10251412at2759"/>
<dbReference type="Gene3D" id="3.40.50.300">
    <property type="entry name" value="P-loop containing nucleotide triphosphate hydrolases"/>
    <property type="match status" value="2"/>
</dbReference>
<dbReference type="Gene3D" id="6.10.280.40">
    <property type="match status" value="1"/>
</dbReference>
<keyword evidence="1" id="KW-0378">Hydrolase</keyword>
<dbReference type="InterPro" id="IPR050747">
    <property type="entry name" value="Mitochondrial_chaperone_BCS1"/>
</dbReference>
<evidence type="ECO:0000259" key="5">
    <source>
        <dbReference type="Pfam" id="PF25568"/>
    </source>
</evidence>
<keyword evidence="2" id="KW-0547">Nucleotide-binding</keyword>
<sequence>MQSSKTKSKNLSSGSVSNKIPKPVSTMFPSASSAFTTYASVTASLMLIRSIFNDLIPYPLRRQIMSALSFLFRFCSGRQTVVIEQSDGIEANQVFMASEVYLSTKISPDTRRLRVSKRIKDRDLSFKLNKGQRITDSFQGIELNWRHICYEYEKKGSREVVERRYFELSFKKKYREIVLDSYLPFVLKSAEMIESETRVLKIHTLANAHYSCKFKWESVKLEHPANFDTLALDGDLKNMIIEDLNRFLRRKEFYKRVGRSWKRGYLFYGPPGTDGLWSSCGDERIIVFTTNHKERLDPALLRPGRMDMHINLSYCTFQTFRILASNYLEIKGEHHLFKGIEELLENTKVTPAQVAEELMKNEDADIALEGFLSFLKQKKLEQKEAEEKEAAKKLEIKELKEQKIECNKSLKKESIPVINSSVKEVEEKEVAKKLEIEEPKEQKIECNKSLEKESIPVNSSVKEVEEKEVAKKLEIEEPKEQKIECNESLKNESIPVNSSV</sequence>
<dbReference type="STRING" id="93759.A0A1R3IPH2"/>
<comment type="caution">
    <text evidence="6">The sequence shown here is derived from an EMBL/GenBank/DDBJ whole genome shotgun (WGS) entry which is preliminary data.</text>
</comment>
<dbReference type="InterPro" id="IPR003960">
    <property type="entry name" value="ATPase_AAA_CS"/>
</dbReference>
<feature type="domain" description="AAA+ ATPase At3g28540-like C-terminal" evidence="5">
    <location>
        <begin position="315"/>
        <end position="386"/>
    </location>
</feature>
<accession>A0A1R3IPH2</accession>
<dbReference type="Pfam" id="PF25568">
    <property type="entry name" value="AAA_lid_At3g28540"/>
    <property type="match status" value="1"/>
</dbReference>
<gene>
    <name evidence="6" type="ORF">COLO4_22024</name>
</gene>
<dbReference type="InterPro" id="IPR058017">
    <property type="entry name" value="At3g28540-like_C"/>
</dbReference>
<dbReference type="GO" id="GO:0016887">
    <property type="term" value="F:ATP hydrolysis activity"/>
    <property type="evidence" value="ECO:0007669"/>
    <property type="project" value="InterPro"/>
</dbReference>
<dbReference type="EMBL" id="AWUE01017844">
    <property type="protein sequence ID" value="OMO84474.1"/>
    <property type="molecule type" value="Genomic_DNA"/>
</dbReference>
<keyword evidence="7" id="KW-1185">Reference proteome</keyword>
<dbReference type="PANTHER" id="PTHR23070">
    <property type="entry name" value="BCS1 AAA-TYPE ATPASE"/>
    <property type="match status" value="1"/>
</dbReference>
<evidence type="ECO:0000259" key="4">
    <source>
        <dbReference type="Pfam" id="PF14363"/>
    </source>
</evidence>
<dbReference type="InterPro" id="IPR027417">
    <property type="entry name" value="P-loop_NTPase"/>
</dbReference>
<feature type="domain" description="AAA-type ATPase N-terminal" evidence="4">
    <location>
        <begin position="56"/>
        <end position="149"/>
    </location>
</feature>
<evidence type="ECO:0000313" key="7">
    <source>
        <dbReference type="Proteomes" id="UP000187203"/>
    </source>
</evidence>
<evidence type="ECO:0000256" key="2">
    <source>
        <dbReference type="ARBA" id="ARBA00022840"/>
    </source>
</evidence>